<proteinExistence type="predicted"/>
<keyword evidence="2" id="KW-1185">Reference proteome</keyword>
<accession>A0ABW0Z3J3</accession>
<dbReference type="EMBL" id="JBHSPB010000008">
    <property type="protein sequence ID" value="MFC5721629.1"/>
    <property type="molecule type" value="Genomic_DNA"/>
</dbReference>
<gene>
    <name evidence="1" type="ORF">ACFP1Z_15770</name>
</gene>
<name>A0ABW0Z3J3_9ACTN</name>
<comment type="caution">
    <text evidence="1">The sequence shown here is derived from an EMBL/GenBank/DDBJ whole genome shotgun (WGS) entry which is preliminary data.</text>
</comment>
<sequence>MPAQPVFRRTTQVWHPRAEGERLRPWDPAEFPVASALCDTTFSLGTVTRPLYVQEPGLMDRYVDAVEKVMADLDTVLSVPVEYNPRPTDAPC</sequence>
<dbReference type="RefSeq" id="WP_390316935.1">
    <property type="nucleotide sequence ID" value="NZ_JBHSPB010000008.1"/>
</dbReference>
<dbReference type="InterPro" id="IPR015422">
    <property type="entry name" value="PyrdxlP-dep_Trfase_small"/>
</dbReference>
<dbReference type="Proteomes" id="UP001596083">
    <property type="component" value="Unassembled WGS sequence"/>
</dbReference>
<protein>
    <submittedName>
        <fullName evidence="1">Uncharacterized protein</fullName>
    </submittedName>
</protein>
<evidence type="ECO:0000313" key="2">
    <source>
        <dbReference type="Proteomes" id="UP001596083"/>
    </source>
</evidence>
<organism evidence="1 2">
    <name type="scientific">Streptomyces gamaensis</name>
    <dbReference type="NCBI Taxonomy" id="1763542"/>
    <lineage>
        <taxon>Bacteria</taxon>
        <taxon>Bacillati</taxon>
        <taxon>Actinomycetota</taxon>
        <taxon>Actinomycetes</taxon>
        <taxon>Kitasatosporales</taxon>
        <taxon>Streptomycetaceae</taxon>
        <taxon>Streptomyces</taxon>
    </lineage>
</organism>
<evidence type="ECO:0000313" key="1">
    <source>
        <dbReference type="EMBL" id="MFC5721629.1"/>
    </source>
</evidence>
<dbReference type="Gene3D" id="3.90.1150.10">
    <property type="entry name" value="Aspartate Aminotransferase, domain 1"/>
    <property type="match status" value="1"/>
</dbReference>
<reference evidence="2" key="1">
    <citation type="journal article" date="2019" name="Int. J. Syst. Evol. Microbiol.">
        <title>The Global Catalogue of Microorganisms (GCM) 10K type strain sequencing project: providing services to taxonomists for standard genome sequencing and annotation.</title>
        <authorList>
            <consortium name="The Broad Institute Genomics Platform"/>
            <consortium name="The Broad Institute Genome Sequencing Center for Infectious Disease"/>
            <person name="Wu L."/>
            <person name="Ma J."/>
        </authorList>
    </citation>
    <scope>NUCLEOTIDE SEQUENCE [LARGE SCALE GENOMIC DNA]</scope>
    <source>
        <strain evidence="2">CGMCC 4.7304</strain>
    </source>
</reference>